<accession>A0A368N5I9</accession>
<dbReference type="SUPFAM" id="SSF101874">
    <property type="entry name" value="YceI-like"/>
    <property type="match status" value="1"/>
</dbReference>
<comment type="caution">
    <text evidence="1">The sequence shown here is derived from an EMBL/GenBank/DDBJ whole genome shotgun (WGS) entry which is preliminary data.</text>
</comment>
<dbReference type="Gene3D" id="2.40.128.110">
    <property type="entry name" value="Lipid/polyisoprenoid-binding, YceI-like"/>
    <property type="match status" value="1"/>
</dbReference>
<proteinExistence type="predicted"/>
<dbReference type="InterPro" id="IPR036761">
    <property type="entry name" value="TTHA0802/YceI-like_sf"/>
</dbReference>
<gene>
    <name evidence="1" type="ORF">DQ356_00845</name>
</gene>
<sequence>MKGAYFLCSLFLKIMVMKNLAFLLSLLISGLLFSQGNSVVVNGKTNVNTFKCTHDKFNQASNNYSFKKDQLPYLQLEVNHFDCKNRIMTQDLRKTLKADHFPTMYVRFLSFQKVSEKQYTATIEVKLTGKIRNYTTSFYPVNNTLVGREYVRFSDFGLKAPTKMGGMIVVEDQLNLILTLNHL</sequence>
<keyword evidence="2" id="KW-1185">Reference proteome</keyword>
<protein>
    <recommendedName>
        <fullName evidence="3">YceI family protein</fullName>
    </recommendedName>
</protein>
<reference evidence="1 2" key="1">
    <citation type="submission" date="2018-07" db="EMBL/GenBank/DDBJ databases">
        <title>Chryseobacterium lacus sp. nov., isolated from lake water.</title>
        <authorList>
            <person name="Li C.-M."/>
        </authorList>
    </citation>
    <scope>NUCLEOTIDE SEQUENCE [LARGE SCALE GENOMIC DNA]</scope>
    <source>
        <strain evidence="1 2">YLOS41</strain>
    </source>
</reference>
<evidence type="ECO:0000313" key="1">
    <source>
        <dbReference type="EMBL" id="RCU44795.1"/>
    </source>
</evidence>
<evidence type="ECO:0008006" key="3">
    <source>
        <dbReference type="Google" id="ProtNLM"/>
    </source>
</evidence>
<dbReference type="EMBL" id="QPIE01000001">
    <property type="protein sequence ID" value="RCU44795.1"/>
    <property type="molecule type" value="Genomic_DNA"/>
</dbReference>
<dbReference type="AlphaFoldDB" id="A0A368N5I9"/>
<name>A0A368N5I9_9FLAO</name>
<dbReference type="Proteomes" id="UP000252172">
    <property type="component" value="Unassembled WGS sequence"/>
</dbReference>
<evidence type="ECO:0000313" key="2">
    <source>
        <dbReference type="Proteomes" id="UP000252172"/>
    </source>
</evidence>
<organism evidence="1 2">
    <name type="scientific">Chryseobacterium lacus</name>
    <dbReference type="NCBI Taxonomy" id="2058346"/>
    <lineage>
        <taxon>Bacteria</taxon>
        <taxon>Pseudomonadati</taxon>
        <taxon>Bacteroidota</taxon>
        <taxon>Flavobacteriia</taxon>
        <taxon>Flavobacteriales</taxon>
        <taxon>Weeksellaceae</taxon>
        <taxon>Chryseobacterium group</taxon>
        <taxon>Chryseobacterium</taxon>
    </lineage>
</organism>